<name>A0A2U7NN61_9CAUD</name>
<dbReference type="Proteomes" id="UP000248293">
    <property type="component" value="Segment"/>
</dbReference>
<reference evidence="1 2" key="1">
    <citation type="submission" date="2017-04" db="EMBL/GenBank/DDBJ databases">
        <title>Isolation of lytic bacteriophages infecting Pseudomonas strains for biocontrol of fish and shrimp spoilage during chilled storage.</title>
        <authorList>
            <person name="Yang Z."/>
            <person name="Tao X."/>
            <person name="Gao L."/>
            <person name="Rao S."/>
        </authorList>
    </citation>
    <scope>NUCLEOTIDE SEQUENCE [LARGE SCALE GENOMIC DNA]</scope>
</reference>
<keyword evidence="2" id="KW-1185">Reference proteome</keyword>
<gene>
    <name evidence="1" type="ORF">PspYZU08_01</name>
</gene>
<dbReference type="EMBL" id="KY971611">
    <property type="protein sequence ID" value="ASD52177.1"/>
    <property type="molecule type" value="Genomic_DNA"/>
</dbReference>
<evidence type="ECO:0000313" key="1">
    <source>
        <dbReference type="EMBL" id="ASD52177.1"/>
    </source>
</evidence>
<evidence type="ECO:0000313" key="2">
    <source>
        <dbReference type="Proteomes" id="UP000248293"/>
    </source>
</evidence>
<sequence>MARKLIAKHSNSLTLASAKVYRDAEWNEYIVTFYRNGEKQHGADYHTDDRKDADKTAASFVTTIES</sequence>
<protein>
    <submittedName>
        <fullName evidence="1">Uncharacterized protein</fullName>
    </submittedName>
</protein>
<proteinExistence type="predicted"/>
<accession>A0A2U7NN61</accession>
<organism evidence="1 2">
    <name type="scientific">Pseudomonas phage PspYZU08</name>
    <dbReference type="NCBI Taxonomy" id="1983557"/>
    <lineage>
        <taxon>Viruses</taxon>
        <taxon>Duplodnaviria</taxon>
        <taxon>Heunggongvirae</taxon>
        <taxon>Uroviricota</taxon>
        <taxon>Caudoviricetes</taxon>
        <taxon>Autographivirales</taxon>
        <taxon>Autotranscriptaviridae</taxon>
        <taxon>Studiervirinae</taxon>
        <taxon>Pijolavirus</taxon>
        <taxon>Pijolavirus PspYZU08</taxon>
    </lineage>
</organism>